<dbReference type="Proteomes" id="UP000541444">
    <property type="component" value="Unassembled WGS sequence"/>
</dbReference>
<dbReference type="InterPro" id="IPR006553">
    <property type="entry name" value="Leu-rich_rpt_Cys-con_subtyp"/>
</dbReference>
<dbReference type="Gene3D" id="3.80.10.10">
    <property type="entry name" value="Ribonuclease Inhibitor"/>
    <property type="match status" value="1"/>
</dbReference>
<dbReference type="PANTHER" id="PTHR16134:SF66">
    <property type="entry name" value="PROTEIN TRANSPORT INHIBITOR RESPONSE 1"/>
    <property type="match status" value="1"/>
</dbReference>
<organism evidence="1 2">
    <name type="scientific">Kingdonia uniflora</name>
    <dbReference type="NCBI Taxonomy" id="39325"/>
    <lineage>
        <taxon>Eukaryota</taxon>
        <taxon>Viridiplantae</taxon>
        <taxon>Streptophyta</taxon>
        <taxon>Embryophyta</taxon>
        <taxon>Tracheophyta</taxon>
        <taxon>Spermatophyta</taxon>
        <taxon>Magnoliopsida</taxon>
        <taxon>Ranunculales</taxon>
        <taxon>Circaeasteraceae</taxon>
        <taxon>Kingdonia</taxon>
    </lineage>
</organism>
<evidence type="ECO:0000313" key="1">
    <source>
        <dbReference type="EMBL" id="KAF6173748.1"/>
    </source>
</evidence>
<dbReference type="InterPro" id="IPR032675">
    <property type="entry name" value="LRR_dom_sf"/>
</dbReference>
<dbReference type="EMBL" id="JACGCM010000325">
    <property type="protein sequence ID" value="KAF6173748.1"/>
    <property type="molecule type" value="Genomic_DNA"/>
</dbReference>
<dbReference type="PANTHER" id="PTHR16134">
    <property type="entry name" value="F-BOX/TPR REPEAT PROTEIN POF3"/>
    <property type="match status" value="1"/>
</dbReference>
<keyword evidence="2" id="KW-1185">Reference proteome</keyword>
<dbReference type="SMART" id="SM00367">
    <property type="entry name" value="LRR_CC"/>
    <property type="match status" value="4"/>
</dbReference>
<dbReference type="OrthoDB" id="1927576at2759"/>
<protein>
    <submittedName>
        <fullName evidence="1">Uncharacterized protein</fullName>
    </submittedName>
</protein>
<gene>
    <name evidence="1" type="ORF">GIB67_042916</name>
</gene>
<name>A0A7J7P3K8_9MAGN</name>
<comment type="caution">
    <text evidence="1">The sequence shown here is derived from an EMBL/GenBank/DDBJ whole genome shotgun (WGS) entry which is preliminary data.</text>
</comment>
<proteinExistence type="predicted"/>
<dbReference type="AlphaFoldDB" id="A0A7J7P3K8"/>
<evidence type="ECO:0000313" key="2">
    <source>
        <dbReference type="Proteomes" id="UP000541444"/>
    </source>
</evidence>
<sequence>MFSPSSILLKIGTQSWYKIERWYRRKIFIGNYYAVSPNIVITRFPDVKSVTLKGKQHFADFNLVLEGNKTGFTTCYNTVSVISKLPKYVSFSLVLETSGLEGELLYTGAFSRKISALNCAQLVSAFANCKRIKNLSGFWEVVPTFLPSVYSICTGITALKLRPDLIKLQCPNLHRLWVLDYIENSGLDAVAASCKDLEELRVFPSDPYDMEQNVLLTEQGLVSVAEGCPKLNSVLYFCGQMSNKALITVAKNCPNLTGFRLCIIEPRIPDYLTQQPFDLGFGAIVQQCKDLQRLSLSGDSDLGLHHVLSGCTNLRKLEIRNCPFGDKALLANAAKLQTMRSLWMSSCSLSFGACKLLGWKMPGLNVEVIDERGLTIEFSFLNWVHKLICACFAIEEAESYDSVHIPVSLPTHEEIYPALQEVEVEEARKAKIEWKLEFGRLENEFWPKQDSAYFNSLCNRPDYDSSDEWQMGQYS</sequence>
<reference evidence="1 2" key="1">
    <citation type="journal article" date="2020" name="IScience">
        <title>Genome Sequencing of the Endangered Kingdonia uniflora (Circaeasteraceae, Ranunculales) Reveals Potential Mechanisms of Evolutionary Specialization.</title>
        <authorList>
            <person name="Sun Y."/>
            <person name="Deng T."/>
            <person name="Zhang A."/>
            <person name="Moore M.J."/>
            <person name="Landis J.B."/>
            <person name="Lin N."/>
            <person name="Zhang H."/>
            <person name="Zhang X."/>
            <person name="Huang J."/>
            <person name="Zhang X."/>
            <person name="Sun H."/>
            <person name="Wang H."/>
        </authorList>
    </citation>
    <scope>NUCLEOTIDE SEQUENCE [LARGE SCALE GENOMIC DNA]</scope>
    <source>
        <strain evidence="1">TB1705</strain>
        <tissue evidence="1">Leaf</tissue>
    </source>
</reference>
<dbReference type="SUPFAM" id="SSF52047">
    <property type="entry name" value="RNI-like"/>
    <property type="match status" value="1"/>
</dbReference>
<dbReference type="GO" id="GO:0031146">
    <property type="term" value="P:SCF-dependent proteasomal ubiquitin-dependent protein catabolic process"/>
    <property type="evidence" value="ECO:0007669"/>
    <property type="project" value="TreeGrafter"/>
</dbReference>
<accession>A0A7J7P3K8</accession>
<dbReference type="GO" id="GO:0019005">
    <property type="term" value="C:SCF ubiquitin ligase complex"/>
    <property type="evidence" value="ECO:0007669"/>
    <property type="project" value="TreeGrafter"/>
</dbReference>